<evidence type="ECO:0000313" key="1">
    <source>
        <dbReference type="EMBL" id="MFB9758653.1"/>
    </source>
</evidence>
<name>A0ABV5WDX3_9BACI</name>
<sequence length="61" mass="7263">MKLKSFLWKMMPLRRKAFSSQRFGKSIYRFLIRLPESVATLTYVALKHTLQEQEAAKEETK</sequence>
<protein>
    <recommendedName>
        <fullName evidence="3">YqzE family protein</fullName>
    </recommendedName>
</protein>
<organism evidence="1 2">
    <name type="scientific">Ectobacillus funiculus</name>
    <dbReference type="NCBI Taxonomy" id="137993"/>
    <lineage>
        <taxon>Bacteria</taxon>
        <taxon>Bacillati</taxon>
        <taxon>Bacillota</taxon>
        <taxon>Bacilli</taxon>
        <taxon>Bacillales</taxon>
        <taxon>Bacillaceae</taxon>
        <taxon>Ectobacillus</taxon>
    </lineage>
</organism>
<comment type="caution">
    <text evidence="1">The sequence shown here is derived from an EMBL/GenBank/DDBJ whole genome shotgun (WGS) entry which is preliminary data.</text>
</comment>
<dbReference type="Proteomes" id="UP001589609">
    <property type="component" value="Unassembled WGS sequence"/>
</dbReference>
<evidence type="ECO:0000313" key="2">
    <source>
        <dbReference type="Proteomes" id="UP001589609"/>
    </source>
</evidence>
<gene>
    <name evidence="1" type="ORF">ACFFMS_09090</name>
</gene>
<reference evidence="1 2" key="1">
    <citation type="submission" date="2024-09" db="EMBL/GenBank/DDBJ databases">
        <authorList>
            <person name="Sun Q."/>
            <person name="Mori K."/>
        </authorList>
    </citation>
    <scope>NUCLEOTIDE SEQUENCE [LARGE SCALE GENOMIC DNA]</scope>
    <source>
        <strain evidence="1 2">JCM 11201</strain>
    </source>
</reference>
<proteinExistence type="predicted"/>
<keyword evidence="2" id="KW-1185">Reference proteome</keyword>
<accession>A0ABV5WDX3</accession>
<dbReference type="EMBL" id="JBHMAF010000038">
    <property type="protein sequence ID" value="MFB9758653.1"/>
    <property type="molecule type" value="Genomic_DNA"/>
</dbReference>
<evidence type="ECO:0008006" key="3">
    <source>
        <dbReference type="Google" id="ProtNLM"/>
    </source>
</evidence>